<evidence type="ECO:0000259" key="4">
    <source>
        <dbReference type="PROSITE" id="PS51206"/>
    </source>
</evidence>
<dbReference type="Pfam" id="PF19263">
    <property type="entry name" value="DUF5906"/>
    <property type="match status" value="1"/>
</dbReference>
<dbReference type="Gene3D" id="3.40.50.300">
    <property type="entry name" value="P-loop containing nucleotide triphosphate hydrolases"/>
    <property type="match status" value="1"/>
</dbReference>
<evidence type="ECO:0000313" key="6">
    <source>
        <dbReference type="Proteomes" id="UP000323621"/>
    </source>
</evidence>
<dbReference type="PANTHER" id="PTHR35372">
    <property type="entry name" value="ATP BINDING PROTEIN-RELATED"/>
    <property type="match status" value="1"/>
</dbReference>
<dbReference type="InterPro" id="IPR014818">
    <property type="entry name" value="Phage/plasmid_primase_P4_C"/>
</dbReference>
<dbReference type="Proteomes" id="UP000323621">
    <property type="component" value="Unassembled WGS sequence"/>
</dbReference>
<keyword evidence="3" id="KW-0067">ATP-binding</keyword>
<keyword evidence="2" id="KW-0378">Hydrolase</keyword>
<dbReference type="Pfam" id="PF08706">
    <property type="entry name" value="D5_N"/>
    <property type="match status" value="1"/>
</dbReference>
<dbReference type="InterPro" id="IPR045455">
    <property type="entry name" value="NrS-1_pol-like_helicase"/>
</dbReference>
<reference evidence="5 6" key="1">
    <citation type="submission" date="2019-08" db="EMBL/GenBank/DDBJ databases">
        <title>Genomes of Antarctic Bizionia species.</title>
        <authorList>
            <person name="Bowman J.P."/>
        </authorList>
    </citation>
    <scope>NUCLEOTIDE SEQUENCE [LARGE SCALE GENOMIC DNA]</scope>
    <source>
        <strain evidence="5 6">IC164</strain>
    </source>
</reference>
<comment type="caution">
    <text evidence="5">The sequence shown here is derived from an EMBL/GenBank/DDBJ whole genome shotgun (WGS) entry which is preliminary data.</text>
</comment>
<evidence type="ECO:0000313" key="5">
    <source>
        <dbReference type="EMBL" id="TYC15593.1"/>
    </source>
</evidence>
<dbReference type="PANTHER" id="PTHR35372:SF2">
    <property type="entry name" value="SF3 HELICASE DOMAIN-CONTAINING PROTEIN"/>
    <property type="match status" value="1"/>
</dbReference>
<dbReference type="PROSITE" id="PS51206">
    <property type="entry name" value="SF3_HELICASE_1"/>
    <property type="match status" value="1"/>
</dbReference>
<evidence type="ECO:0000256" key="3">
    <source>
        <dbReference type="ARBA" id="ARBA00022840"/>
    </source>
</evidence>
<dbReference type="InterPro" id="IPR006500">
    <property type="entry name" value="Helicase_put_C_phage/plasmid"/>
</dbReference>
<feature type="domain" description="SF3 helicase" evidence="4">
    <location>
        <begin position="234"/>
        <end position="390"/>
    </location>
</feature>
<name>A0ABY3MCF9_9FLAO</name>
<keyword evidence="1" id="KW-0547">Nucleotide-binding</keyword>
<dbReference type="EMBL" id="VSKN01000004">
    <property type="protein sequence ID" value="TYC15593.1"/>
    <property type="molecule type" value="Genomic_DNA"/>
</dbReference>
<sequence length="505" mass="58692">MKEDKQKGAINSTHDFAKNQGKDTNFELSNINGIQNNIEHIINDKDKSNLADENRIDILANILNAISPVNFREYCKLQSEKDKLFAKHYRIACVEILLQTANKKGFNLCRKSDFIYLYNTKYWENLDSDNFKDFLGKVALKMKVGKFDAKDFDFKEKIFKQFISDASLKELKTNNTATLVNLENGTFEITLKKQFLRDFNKEDFITYQLPFKYDKEAEYPIFQQFLNTVLPQKELQNILAEYIGYIFVKNSVLKLEKVLLLYGSGANGKSVIFEIIMALLGRHNVTNYSLHSLTSEQSKSRINLSNKLLNYASEINGKLESSIFKALASGEPVEADVLYKQSQIMTDYAKFIFNCNELPKEVENTNAFFRRFIILPFKVTIPPKEQDKNLSKKIIESELSGVFNWVLNGLERLLKQQDFSQSTIVENEILQYQKESDSVLLFLDEKGYKPSHEHFRTLSEIYSEYKYYCQDNGYRLCSNKTVSIRLEKSGFIKKRQPMGQVFFIE</sequence>
<dbReference type="NCBIfam" id="TIGR01613">
    <property type="entry name" value="primase_Cterm"/>
    <property type="match status" value="1"/>
</dbReference>
<dbReference type="RefSeq" id="WP_148380538.1">
    <property type="nucleotide sequence ID" value="NZ_VSKN01000004.1"/>
</dbReference>
<protein>
    <submittedName>
        <fullName evidence="5">DNA primase</fullName>
    </submittedName>
</protein>
<gene>
    <name evidence="5" type="ORF">ES677_04425</name>
</gene>
<accession>A0ABY3MCF9</accession>
<dbReference type="InterPro" id="IPR051620">
    <property type="entry name" value="ORF904-like_C"/>
</dbReference>
<dbReference type="InterPro" id="IPR014015">
    <property type="entry name" value="Helicase_SF3_DNA-vir"/>
</dbReference>
<keyword evidence="6" id="KW-1185">Reference proteome</keyword>
<evidence type="ECO:0000256" key="2">
    <source>
        <dbReference type="ARBA" id="ARBA00022801"/>
    </source>
</evidence>
<proteinExistence type="predicted"/>
<dbReference type="SMART" id="SM00885">
    <property type="entry name" value="D5_N"/>
    <property type="match status" value="1"/>
</dbReference>
<organism evidence="5 6">
    <name type="scientific">Bizionia gelidisalsuginis</name>
    <dbReference type="NCBI Taxonomy" id="291188"/>
    <lineage>
        <taxon>Bacteria</taxon>
        <taxon>Pseudomonadati</taxon>
        <taxon>Bacteroidota</taxon>
        <taxon>Flavobacteriia</taxon>
        <taxon>Flavobacteriales</taxon>
        <taxon>Flavobacteriaceae</taxon>
        <taxon>Bizionia</taxon>
    </lineage>
</organism>
<evidence type="ECO:0000256" key="1">
    <source>
        <dbReference type="ARBA" id="ARBA00022741"/>
    </source>
</evidence>
<dbReference type="InterPro" id="IPR027417">
    <property type="entry name" value="P-loop_NTPase"/>
</dbReference>
<dbReference type="SUPFAM" id="SSF52540">
    <property type="entry name" value="P-loop containing nucleoside triphosphate hydrolases"/>
    <property type="match status" value="1"/>
</dbReference>